<evidence type="ECO:0000313" key="1">
    <source>
        <dbReference type="EMBL" id="ART30757.1"/>
    </source>
</evidence>
<organism evidence="1">
    <name type="scientific">Utricularia reniformis</name>
    <dbReference type="NCBI Taxonomy" id="192314"/>
    <lineage>
        <taxon>Eukaryota</taxon>
        <taxon>Viridiplantae</taxon>
        <taxon>Streptophyta</taxon>
        <taxon>Embryophyta</taxon>
        <taxon>Tracheophyta</taxon>
        <taxon>Spermatophyta</taxon>
        <taxon>Magnoliopsida</taxon>
        <taxon>eudicotyledons</taxon>
        <taxon>Gunneridae</taxon>
        <taxon>Pentapetalae</taxon>
        <taxon>asterids</taxon>
        <taxon>lamiids</taxon>
        <taxon>Lamiales</taxon>
        <taxon>Lentibulariaceae</taxon>
        <taxon>Utricularia</taxon>
    </lineage>
</organism>
<protein>
    <submittedName>
        <fullName evidence="1">Uncharacterized protein</fullName>
    </submittedName>
</protein>
<geneLocation type="mitochondrion" evidence="1"/>
<accession>A0A1Y0B018</accession>
<proteinExistence type="predicted"/>
<dbReference type="EMBL" id="KY774314">
    <property type="protein sequence ID" value="ART30757.1"/>
    <property type="molecule type" value="Genomic_DNA"/>
</dbReference>
<name>A0A1Y0B018_9LAMI</name>
<sequence length="43" mass="5143">MFLKRQEALHERSWLRQPAPNPLKSPRAVPYISQVVLWTVRRS</sequence>
<dbReference type="AlphaFoldDB" id="A0A1Y0B018"/>
<keyword evidence="1" id="KW-0496">Mitochondrion</keyword>
<gene>
    <name evidence="1" type="ORF">AEK19_MT0501</name>
</gene>
<reference evidence="1" key="1">
    <citation type="submission" date="2017-03" db="EMBL/GenBank/DDBJ databases">
        <title>The mitochondrial genome of the carnivorous plant Utricularia reniformis (Lentibulariaceae): structure, comparative analysis and evolutionary landmarks.</title>
        <authorList>
            <person name="Silva S.R."/>
            <person name="Alvarenga D.O."/>
            <person name="Michael T.P."/>
            <person name="Miranda V.F.O."/>
            <person name="Varani A.M."/>
        </authorList>
    </citation>
    <scope>NUCLEOTIDE SEQUENCE</scope>
</reference>